<feature type="region of interest" description="Disordered" evidence="5">
    <location>
        <begin position="26"/>
        <end position="56"/>
    </location>
</feature>
<dbReference type="Pfam" id="PF04061">
    <property type="entry name" value="ORMDL"/>
    <property type="match status" value="1"/>
</dbReference>
<dbReference type="Proteomes" id="UP001271007">
    <property type="component" value="Unassembled WGS sequence"/>
</dbReference>
<feature type="transmembrane region" description="Helical" evidence="6">
    <location>
        <begin position="182"/>
        <end position="200"/>
    </location>
</feature>
<keyword evidence="2 6" id="KW-0812">Transmembrane</keyword>
<proteinExistence type="predicted"/>
<organism evidence="7 8">
    <name type="scientific">Extremus antarcticus</name>
    <dbReference type="NCBI Taxonomy" id="702011"/>
    <lineage>
        <taxon>Eukaryota</taxon>
        <taxon>Fungi</taxon>
        <taxon>Dikarya</taxon>
        <taxon>Ascomycota</taxon>
        <taxon>Pezizomycotina</taxon>
        <taxon>Dothideomycetes</taxon>
        <taxon>Dothideomycetidae</taxon>
        <taxon>Mycosphaerellales</taxon>
        <taxon>Extremaceae</taxon>
        <taxon>Extremus</taxon>
    </lineage>
</organism>
<evidence type="ECO:0000256" key="4">
    <source>
        <dbReference type="ARBA" id="ARBA00023136"/>
    </source>
</evidence>
<keyword evidence="3 6" id="KW-1133">Transmembrane helix</keyword>
<keyword evidence="4 6" id="KW-0472">Membrane</keyword>
<comment type="caution">
    <text evidence="7">The sequence shown here is derived from an EMBL/GenBank/DDBJ whole genome shotgun (WGS) entry which is preliminary data.</text>
</comment>
<dbReference type="PIRSF" id="PIRSF018147">
    <property type="entry name" value="ORMDL"/>
    <property type="match status" value="1"/>
</dbReference>
<name>A0AAJ0DIA8_9PEZI</name>
<comment type="subcellular location">
    <subcellularLocation>
        <location evidence="1">Membrane</location>
        <topology evidence="1">Multi-pass membrane protein</topology>
    </subcellularLocation>
</comment>
<evidence type="ECO:0000256" key="2">
    <source>
        <dbReference type="ARBA" id="ARBA00022692"/>
    </source>
</evidence>
<gene>
    <name evidence="7" type="primary">ORM1</name>
    <name evidence="7" type="ORF">LTR09_004322</name>
</gene>
<dbReference type="EMBL" id="JAWDJX010000011">
    <property type="protein sequence ID" value="KAK3054593.1"/>
    <property type="molecule type" value="Genomic_DNA"/>
</dbReference>
<accession>A0AAJ0DIA8</accession>
<sequence length="223" mass="25536">MRRTASSSGAQGEVILENPEVVQNAEKKMAYPTHTTNGNEKVKGNRRRRSSSLMYQEPPESLEQQSDQAVLPNLNAQWVNAKGAWAIHIVCILLLKILYDIVPSISQETSWTLVNTTYMFATYLMFHYVRGIPFEFNAGAYDNLNMWEQIDNEDQYTPAKKFLLAVPICLFLVSTHYTRYDLMLFVVNLLATAAVVVPKLPAFHRMRFTFFNPDLAHPDSDQR</sequence>
<dbReference type="GO" id="GO:0005789">
    <property type="term" value="C:endoplasmic reticulum membrane"/>
    <property type="evidence" value="ECO:0007669"/>
    <property type="project" value="InterPro"/>
</dbReference>
<protein>
    <submittedName>
        <fullName evidence="7">Sphingolipid homeostasis protein orm1</fullName>
    </submittedName>
</protein>
<evidence type="ECO:0000313" key="7">
    <source>
        <dbReference type="EMBL" id="KAK3054593.1"/>
    </source>
</evidence>
<evidence type="ECO:0000313" key="8">
    <source>
        <dbReference type="Proteomes" id="UP001271007"/>
    </source>
</evidence>
<reference evidence="7" key="1">
    <citation type="submission" date="2023-04" db="EMBL/GenBank/DDBJ databases">
        <title>Black Yeasts Isolated from many extreme environments.</title>
        <authorList>
            <person name="Coleine C."/>
            <person name="Stajich J.E."/>
            <person name="Selbmann L."/>
        </authorList>
    </citation>
    <scope>NUCLEOTIDE SEQUENCE</scope>
    <source>
        <strain evidence="7">CCFEE 5312</strain>
    </source>
</reference>
<keyword evidence="8" id="KW-1185">Reference proteome</keyword>
<dbReference type="PANTHER" id="PTHR12665">
    <property type="entry name" value="ORMDL PROTEINS"/>
    <property type="match status" value="1"/>
</dbReference>
<evidence type="ECO:0000256" key="6">
    <source>
        <dbReference type="SAM" id="Phobius"/>
    </source>
</evidence>
<evidence type="ECO:0000256" key="3">
    <source>
        <dbReference type="ARBA" id="ARBA00022989"/>
    </source>
</evidence>
<evidence type="ECO:0000256" key="1">
    <source>
        <dbReference type="ARBA" id="ARBA00004141"/>
    </source>
</evidence>
<dbReference type="InterPro" id="IPR007203">
    <property type="entry name" value="ORMDL"/>
</dbReference>
<dbReference type="AlphaFoldDB" id="A0AAJ0DIA8"/>
<evidence type="ECO:0000256" key="5">
    <source>
        <dbReference type="SAM" id="MobiDB-lite"/>
    </source>
</evidence>